<dbReference type="Pfam" id="PF13768">
    <property type="entry name" value="VWA_3"/>
    <property type="match status" value="1"/>
</dbReference>
<proteinExistence type="predicted"/>
<organism evidence="4 5">
    <name type="scientific">Actinokineospora xionganensis</name>
    <dbReference type="NCBI Taxonomy" id="2684470"/>
    <lineage>
        <taxon>Bacteria</taxon>
        <taxon>Bacillati</taxon>
        <taxon>Actinomycetota</taxon>
        <taxon>Actinomycetes</taxon>
        <taxon>Pseudonocardiales</taxon>
        <taxon>Pseudonocardiaceae</taxon>
        <taxon>Actinokineospora</taxon>
    </lineage>
</organism>
<keyword evidence="2" id="KW-0472">Membrane</keyword>
<keyword evidence="2" id="KW-1133">Transmembrane helix</keyword>
<comment type="caution">
    <text evidence="4">The sequence shown here is derived from an EMBL/GenBank/DDBJ whole genome shotgun (WGS) entry which is preliminary data.</text>
</comment>
<dbReference type="Pfam" id="PF13531">
    <property type="entry name" value="SBP_bac_11"/>
    <property type="match status" value="1"/>
</dbReference>
<sequence>MPRQRVVGRRSALRRSVLVLGLVLLMIALWLGATWLRYVADERAAERGRECPHGPTTLKVTVAPSVEEPLREIAGRWNAAGVVVDDFCVKVTIAATESGPILTGLTGEWNVRELGDRPHAWLPESSFWTDRLSAVDDALLGSAPDTVASSPVVLATPEPASKALTDTVTFTWADVAALIPDPSGWSRFGQSGWGRLIVALPQPAANPATGLAVQAVLSGVGKQSPLTHDVLERPEVADAIGKLTAGQPTGVPETTREALISLGAAESMTTAPFSAVPVLEVDLHRRNLAIDGGPPARRPLFEVMPDGPIPTADFPFVRLAGIDAALANAADRFRQFLLEPDQQRSLGRAGLRTASRERPPSTLGITWPDLPPATAPANPRTTQQLAATWAAAAEGGRIVTMLVDVSKSMGDDNGDGRTRMQWVQEALHGYANYTVSGSLGLWRFSQALDRGRPYQQLVATGPIGDTRAPLHQAVDTLAPTGATHLHESVAAAYRSAVSGYVVGKRNEIVVITDGGSEGSMTLTELTAAIKALGSTKKPVAVSVITLGTNQNRAALRDIAKLTGGTVSTLSSARGLQAALGQLAARRD</sequence>
<evidence type="ECO:0000313" key="5">
    <source>
        <dbReference type="Proteomes" id="UP000734823"/>
    </source>
</evidence>
<dbReference type="Gene3D" id="3.40.50.410">
    <property type="entry name" value="von Willebrand factor, type A domain"/>
    <property type="match status" value="1"/>
</dbReference>
<dbReference type="SUPFAM" id="SSF53300">
    <property type="entry name" value="vWA-like"/>
    <property type="match status" value="1"/>
</dbReference>
<dbReference type="PROSITE" id="PS50234">
    <property type="entry name" value="VWFA"/>
    <property type="match status" value="1"/>
</dbReference>
<evidence type="ECO:0000256" key="2">
    <source>
        <dbReference type="SAM" id="Phobius"/>
    </source>
</evidence>
<dbReference type="InterPro" id="IPR036465">
    <property type="entry name" value="vWFA_dom_sf"/>
</dbReference>
<gene>
    <name evidence="4" type="ORF">GPZ80_27895</name>
</gene>
<dbReference type="SMART" id="SM00327">
    <property type="entry name" value="VWA"/>
    <property type="match status" value="1"/>
</dbReference>
<protein>
    <submittedName>
        <fullName evidence="4">Substrate-binding domain-containing protein</fullName>
    </submittedName>
</protein>
<evidence type="ECO:0000259" key="3">
    <source>
        <dbReference type="PROSITE" id="PS50234"/>
    </source>
</evidence>
<feature type="domain" description="VWFA" evidence="3">
    <location>
        <begin position="398"/>
        <end position="582"/>
    </location>
</feature>
<feature type="region of interest" description="Disordered" evidence="1">
    <location>
        <begin position="347"/>
        <end position="380"/>
    </location>
</feature>
<feature type="transmembrane region" description="Helical" evidence="2">
    <location>
        <begin position="12"/>
        <end position="33"/>
    </location>
</feature>
<keyword evidence="5" id="KW-1185">Reference proteome</keyword>
<evidence type="ECO:0000256" key="1">
    <source>
        <dbReference type="SAM" id="MobiDB-lite"/>
    </source>
</evidence>
<reference evidence="4 5" key="1">
    <citation type="submission" date="2020-06" db="EMBL/GenBank/DDBJ databases">
        <title>Actinokineospora xiongansis sp. nov., isolated from soil of Baiyangdian.</title>
        <authorList>
            <person name="Zhang X."/>
        </authorList>
    </citation>
    <scope>NUCLEOTIDE SEQUENCE [LARGE SCALE GENOMIC DNA]</scope>
    <source>
        <strain evidence="4 5">HBU206404</strain>
    </source>
</reference>
<name>A0ABR7LEE5_9PSEU</name>
<dbReference type="Proteomes" id="UP000734823">
    <property type="component" value="Unassembled WGS sequence"/>
</dbReference>
<keyword evidence="2" id="KW-0812">Transmembrane</keyword>
<dbReference type="RefSeq" id="WP_187224067.1">
    <property type="nucleotide sequence ID" value="NZ_JABVED010000022.1"/>
</dbReference>
<evidence type="ECO:0000313" key="4">
    <source>
        <dbReference type="EMBL" id="MBC6450992.1"/>
    </source>
</evidence>
<dbReference type="InterPro" id="IPR002035">
    <property type="entry name" value="VWF_A"/>
</dbReference>
<dbReference type="EMBL" id="JABVED010000022">
    <property type="protein sequence ID" value="MBC6450992.1"/>
    <property type="molecule type" value="Genomic_DNA"/>
</dbReference>
<accession>A0ABR7LEE5</accession>